<keyword evidence="10 11" id="KW-0998">Cell outer membrane</keyword>
<keyword evidence="8 12" id="KW-0798">TonB box</keyword>
<keyword evidence="6" id="KW-0408">Iron</keyword>
<evidence type="ECO:0000256" key="11">
    <source>
        <dbReference type="PROSITE-ProRule" id="PRU01360"/>
    </source>
</evidence>
<feature type="domain" description="TonB-dependent receptor-like beta-barrel" evidence="13">
    <location>
        <begin position="239"/>
        <end position="642"/>
    </location>
</feature>
<evidence type="ECO:0000256" key="12">
    <source>
        <dbReference type="RuleBase" id="RU003357"/>
    </source>
</evidence>
<dbReference type="PANTHER" id="PTHR32552">
    <property type="entry name" value="FERRICHROME IRON RECEPTOR-RELATED"/>
    <property type="match status" value="1"/>
</dbReference>
<dbReference type="AlphaFoldDB" id="A0A9X3YI39"/>
<dbReference type="Pfam" id="PF00593">
    <property type="entry name" value="TonB_dep_Rec_b-barrel"/>
    <property type="match status" value="1"/>
</dbReference>
<dbReference type="Gene3D" id="2.40.170.20">
    <property type="entry name" value="TonB-dependent receptor, beta-barrel domain"/>
    <property type="match status" value="1"/>
</dbReference>
<dbReference type="InterPro" id="IPR012910">
    <property type="entry name" value="Plug_dom"/>
</dbReference>
<proteinExistence type="inferred from homology"/>
<comment type="similarity">
    <text evidence="11 12">Belongs to the TonB-dependent receptor family.</text>
</comment>
<accession>A0A9X3YI39</accession>
<dbReference type="InterPro" id="IPR039426">
    <property type="entry name" value="TonB-dep_rcpt-like"/>
</dbReference>
<keyword evidence="4" id="KW-0410">Iron transport</keyword>
<evidence type="ECO:0000256" key="7">
    <source>
        <dbReference type="ARBA" id="ARBA00023065"/>
    </source>
</evidence>
<dbReference type="InterPro" id="IPR000531">
    <property type="entry name" value="Beta-barrel_TonB"/>
</dbReference>
<dbReference type="InterPro" id="IPR036942">
    <property type="entry name" value="Beta-barrel_TonB_sf"/>
</dbReference>
<feature type="domain" description="TonB-dependent receptor plug" evidence="14">
    <location>
        <begin position="50"/>
        <end position="158"/>
    </location>
</feature>
<keyword evidence="3 11" id="KW-1134">Transmembrane beta strand</keyword>
<evidence type="ECO:0000256" key="1">
    <source>
        <dbReference type="ARBA" id="ARBA00004571"/>
    </source>
</evidence>
<dbReference type="InterPro" id="IPR037066">
    <property type="entry name" value="Plug_dom_sf"/>
</dbReference>
<dbReference type="EMBL" id="JAOVZO020000014">
    <property type="protein sequence ID" value="MDC8012819.1"/>
    <property type="molecule type" value="Genomic_DNA"/>
</dbReference>
<gene>
    <name evidence="15" type="ORF">OD750_009710</name>
</gene>
<dbReference type="PANTHER" id="PTHR32552:SF81">
    <property type="entry name" value="TONB-DEPENDENT OUTER MEMBRANE RECEPTOR"/>
    <property type="match status" value="1"/>
</dbReference>
<evidence type="ECO:0000256" key="2">
    <source>
        <dbReference type="ARBA" id="ARBA00022448"/>
    </source>
</evidence>
<dbReference type="PROSITE" id="PS52016">
    <property type="entry name" value="TONB_DEPENDENT_REC_3"/>
    <property type="match status" value="1"/>
</dbReference>
<evidence type="ECO:0000313" key="16">
    <source>
        <dbReference type="Proteomes" id="UP001139971"/>
    </source>
</evidence>
<dbReference type="GO" id="GO:0006826">
    <property type="term" value="P:iron ion transport"/>
    <property type="evidence" value="ECO:0007669"/>
    <property type="project" value="UniProtKB-KW"/>
</dbReference>
<sequence>MTHFGRVAFATSLALLPGMYAFGVGVPATRLPLVEVAGSPDAEQLAQADAASAGVVTQEQIENRPISRPAEVLEVVPGLIATQHSGGGKANHYFLRGFNLDHGTDLSTFIDGVPNNLRTHGHGQGYNDLNGLIPELIDTIEYRKGPYYAEDGDFSSAGSVHIRYKDRLDGDFYQLTAGEHGYGRVVGGASGEASAGHWLAAADVAVYDGPWAKEGNERKVSMLGRYPGGDASEGYQVNLTVYRNGWDSSDQVPLRAVEAGIIDSDGQIDPFLGGSTSRYTASGEYHAPIGEGRLLVNAYAVHYAFGLYSNFTYFLDDPANGDEFEQRDDRNYYGGTVKYVQQWNSGGIPQEFAAGVETRFDDIVTVGLYHTQALRRTGTVREDSVKEGSVAGFVSYSARWTNRLRTVIGARYDYYHATVDSNIAANSGTATDRRASPKLSLILGPWRNTEVFANVGRGFHSNDARGGTLRVDPNDPGQAAASQELLVPTTGQEIGIRTNPTETLTVTGSLWHLKIGSELVFAGDGGTTEPSYPSTRTGIELSAYYRPLPWLLIDADYARSRARFSNANPAGNRIPNAVERVASVGAEFSGPDRWSGGLRYRFLGPAPLIEDNSARARSTTIVNAEIGYRLDDRFKLSVEVLNALDSRQNDITYFYDSQLAGESSPVSDFHFHPVEQRQFRITLHGRF</sequence>
<dbReference type="Gene3D" id="2.170.130.10">
    <property type="entry name" value="TonB-dependent receptor, plug domain"/>
    <property type="match status" value="1"/>
</dbReference>
<evidence type="ECO:0000256" key="8">
    <source>
        <dbReference type="ARBA" id="ARBA00023077"/>
    </source>
</evidence>
<keyword evidence="2 11" id="KW-0813">Transport</keyword>
<evidence type="ECO:0000256" key="10">
    <source>
        <dbReference type="ARBA" id="ARBA00023237"/>
    </source>
</evidence>
<keyword evidence="15" id="KW-0675">Receptor</keyword>
<evidence type="ECO:0000256" key="6">
    <source>
        <dbReference type="ARBA" id="ARBA00023004"/>
    </source>
</evidence>
<protein>
    <submittedName>
        <fullName evidence="15">TonB-dependent receptor</fullName>
    </submittedName>
</protein>
<evidence type="ECO:0000256" key="4">
    <source>
        <dbReference type="ARBA" id="ARBA00022496"/>
    </source>
</evidence>
<dbReference type="Proteomes" id="UP001139971">
    <property type="component" value="Unassembled WGS sequence"/>
</dbReference>
<reference evidence="15" key="1">
    <citation type="submission" date="2023-02" db="EMBL/GenBank/DDBJ databases">
        <title>Tahibacter soli sp. nov. isolated from soil.</title>
        <authorList>
            <person name="Baek J.H."/>
            <person name="Lee J.K."/>
            <person name="Choi D.G."/>
            <person name="Jeon C.O."/>
        </authorList>
    </citation>
    <scope>NUCLEOTIDE SEQUENCE</scope>
    <source>
        <strain evidence="15">BL</strain>
    </source>
</reference>
<dbReference type="Pfam" id="PF07715">
    <property type="entry name" value="Plug"/>
    <property type="match status" value="1"/>
</dbReference>
<dbReference type="RefSeq" id="WP_263545238.1">
    <property type="nucleotide sequence ID" value="NZ_JAOVZO020000014.1"/>
</dbReference>
<comment type="caution">
    <text evidence="15">The sequence shown here is derived from an EMBL/GenBank/DDBJ whole genome shotgun (WGS) entry which is preliminary data.</text>
</comment>
<keyword evidence="9 11" id="KW-0472">Membrane</keyword>
<keyword evidence="5 11" id="KW-0812">Transmembrane</keyword>
<evidence type="ECO:0000256" key="3">
    <source>
        <dbReference type="ARBA" id="ARBA00022452"/>
    </source>
</evidence>
<evidence type="ECO:0000259" key="13">
    <source>
        <dbReference type="Pfam" id="PF00593"/>
    </source>
</evidence>
<evidence type="ECO:0000256" key="5">
    <source>
        <dbReference type="ARBA" id="ARBA00022692"/>
    </source>
</evidence>
<comment type="subcellular location">
    <subcellularLocation>
        <location evidence="1 11">Cell outer membrane</location>
        <topology evidence="1 11">Multi-pass membrane protein</topology>
    </subcellularLocation>
</comment>
<evidence type="ECO:0000259" key="14">
    <source>
        <dbReference type="Pfam" id="PF07715"/>
    </source>
</evidence>
<keyword evidence="7" id="KW-0406">Ion transport</keyword>
<name>A0A9X3YI39_9GAMM</name>
<evidence type="ECO:0000313" key="15">
    <source>
        <dbReference type="EMBL" id="MDC8012819.1"/>
    </source>
</evidence>
<keyword evidence="16" id="KW-1185">Reference proteome</keyword>
<dbReference type="GO" id="GO:0009279">
    <property type="term" value="C:cell outer membrane"/>
    <property type="evidence" value="ECO:0007669"/>
    <property type="project" value="UniProtKB-SubCell"/>
</dbReference>
<dbReference type="SUPFAM" id="SSF56935">
    <property type="entry name" value="Porins"/>
    <property type="match status" value="1"/>
</dbReference>
<organism evidence="15 16">
    <name type="scientific">Tahibacter soli</name>
    <dbReference type="NCBI Taxonomy" id="2983605"/>
    <lineage>
        <taxon>Bacteria</taxon>
        <taxon>Pseudomonadati</taxon>
        <taxon>Pseudomonadota</taxon>
        <taxon>Gammaproteobacteria</taxon>
        <taxon>Lysobacterales</taxon>
        <taxon>Rhodanobacteraceae</taxon>
        <taxon>Tahibacter</taxon>
    </lineage>
</organism>
<evidence type="ECO:0000256" key="9">
    <source>
        <dbReference type="ARBA" id="ARBA00023136"/>
    </source>
</evidence>